<comment type="caution">
    <text evidence="1">The sequence shown here is derived from an EMBL/GenBank/DDBJ whole genome shotgun (WGS) entry which is preliminary data.</text>
</comment>
<name>A0ABT1WZ02_9PROT</name>
<reference evidence="1 2" key="1">
    <citation type="submission" date="2022-06" db="EMBL/GenBank/DDBJ databases">
        <title>Roseomonas CN29.</title>
        <authorList>
            <person name="Cheng Y."/>
            <person name="He X."/>
        </authorList>
    </citation>
    <scope>NUCLEOTIDE SEQUENCE [LARGE SCALE GENOMIC DNA]</scope>
    <source>
        <strain evidence="1 2">CN29</strain>
    </source>
</reference>
<evidence type="ECO:0000313" key="1">
    <source>
        <dbReference type="EMBL" id="MCR0981080.1"/>
    </source>
</evidence>
<proteinExistence type="predicted"/>
<sequence length="54" mass="6164">MVLPYAIAGTRHRTSPDQEEEQAIEQLQDIRLRVLHHGDAFQISAAPDRLPCRI</sequence>
<dbReference type="Proteomes" id="UP001524642">
    <property type="component" value="Unassembled WGS sequence"/>
</dbReference>
<evidence type="ECO:0000313" key="2">
    <source>
        <dbReference type="Proteomes" id="UP001524642"/>
    </source>
</evidence>
<organism evidence="1 2">
    <name type="scientific">Roseomonas populi</name>
    <dbReference type="NCBI Taxonomy" id="3121582"/>
    <lineage>
        <taxon>Bacteria</taxon>
        <taxon>Pseudomonadati</taxon>
        <taxon>Pseudomonadota</taxon>
        <taxon>Alphaproteobacteria</taxon>
        <taxon>Acetobacterales</taxon>
        <taxon>Roseomonadaceae</taxon>
        <taxon>Roseomonas</taxon>
    </lineage>
</organism>
<gene>
    <name evidence="1" type="ORF">NRP21_03345</name>
</gene>
<protein>
    <submittedName>
        <fullName evidence="1">Uncharacterized protein</fullName>
    </submittedName>
</protein>
<keyword evidence="2" id="KW-1185">Reference proteome</keyword>
<dbReference type="EMBL" id="JANJOU010000002">
    <property type="protein sequence ID" value="MCR0981080.1"/>
    <property type="molecule type" value="Genomic_DNA"/>
</dbReference>
<accession>A0ABT1WZ02</accession>
<dbReference type="RefSeq" id="WP_257714760.1">
    <property type="nucleotide sequence ID" value="NZ_JANJOU010000002.1"/>
</dbReference>